<reference evidence="2" key="2">
    <citation type="submission" date="2023-04" db="EMBL/GenBank/DDBJ databases">
        <authorList>
            <person name="Bu L."/>
            <person name="Lu L."/>
            <person name="Laidemitt M.R."/>
            <person name="Zhang S.M."/>
            <person name="Mutuku M."/>
            <person name="Mkoji G."/>
            <person name="Steinauer M."/>
            <person name="Loker E.S."/>
        </authorList>
    </citation>
    <scope>NUCLEOTIDE SEQUENCE</scope>
    <source>
        <strain evidence="2">KasaAsao</strain>
        <tissue evidence="2">Whole Snail</tissue>
    </source>
</reference>
<gene>
    <name evidence="2" type="ORF">Bpfe_001996</name>
</gene>
<evidence type="ECO:0000313" key="3">
    <source>
        <dbReference type="Proteomes" id="UP001233172"/>
    </source>
</evidence>
<keyword evidence="1" id="KW-0472">Membrane</keyword>
<comment type="caution">
    <text evidence="2">The sequence shown here is derived from an EMBL/GenBank/DDBJ whole genome shotgun (WGS) entry which is preliminary data.</text>
</comment>
<keyword evidence="1" id="KW-1133">Transmembrane helix</keyword>
<reference evidence="2" key="1">
    <citation type="journal article" date="2023" name="PLoS Negl. Trop. Dis.">
        <title>A genome sequence for Biomphalaria pfeifferi, the major vector snail for the human-infecting parasite Schistosoma mansoni.</title>
        <authorList>
            <person name="Bu L."/>
            <person name="Lu L."/>
            <person name="Laidemitt M.R."/>
            <person name="Zhang S.M."/>
            <person name="Mutuku M."/>
            <person name="Mkoji G."/>
            <person name="Steinauer M."/>
            <person name="Loker E.S."/>
        </authorList>
    </citation>
    <scope>NUCLEOTIDE SEQUENCE</scope>
    <source>
        <strain evidence="2">KasaAsao</strain>
    </source>
</reference>
<feature type="transmembrane region" description="Helical" evidence="1">
    <location>
        <begin position="20"/>
        <end position="38"/>
    </location>
</feature>
<name>A0AAD8FLP3_BIOPF</name>
<evidence type="ECO:0000313" key="2">
    <source>
        <dbReference type="EMBL" id="KAK0068061.1"/>
    </source>
</evidence>
<keyword evidence="3" id="KW-1185">Reference proteome</keyword>
<proteinExistence type="predicted"/>
<feature type="non-terminal residue" evidence="2">
    <location>
        <position position="88"/>
    </location>
</feature>
<evidence type="ECO:0000256" key="1">
    <source>
        <dbReference type="SAM" id="Phobius"/>
    </source>
</evidence>
<sequence>MLLESAGGFMVGVTCLQGGAWVGVDAGQMGFLFCLFYLQRRKYGNSNSSFYQIYSWCTQVAKSALISRVSVELVRENMADRCLGLHCN</sequence>
<organism evidence="2 3">
    <name type="scientific">Biomphalaria pfeifferi</name>
    <name type="common">Bloodfluke planorb</name>
    <name type="synonym">Freshwater snail</name>
    <dbReference type="NCBI Taxonomy" id="112525"/>
    <lineage>
        <taxon>Eukaryota</taxon>
        <taxon>Metazoa</taxon>
        <taxon>Spiralia</taxon>
        <taxon>Lophotrochozoa</taxon>
        <taxon>Mollusca</taxon>
        <taxon>Gastropoda</taxon>
        <taxon>Heterobranchia</taxon>
        <taxon>Euthyneura</taxon>
        <taxon>Panpulmonata</taxon>
        <taxon>Hygrophila</taxon>
        <taxon>Lymnaeoidea</taxon>
        <taxon>Planorbidae</taxon>
        <taxon>Biomphalaria</taxon>
    </lineage>
</organism>
<dbReference type="Proteomes" id="UP001233172">
    <property type="component" value="Unassembled WGS sequence"/>
</dbReference>
<keyword evidence="1" id="KW-0812">Transmembrane</keyword>
<dbReference type="EMBL" id="JASAOG010000005">
    <property type="protein sequence ID" value="KAK0068061.1"/>
    <property type="molecule type" value="Genomic_DNA"/>
</dbReference>
<protein>
    <submittedName>
        <fullName evidence="2">Uncharacterized protein</fullName>
    </submittedName>
</protein>
<accession>A0AAD8FLP3</accession>
<dbReference type="AlphaFoldDB" id="A0AAD8FLP3"/>